<gene>
    <name evidence="1" type="ORF">M427DRAFT_98861</name>
</gene>
<dbReference type="Proteomes" id="UP000070544">
    <property type="component" value="Unassembled WGS sequence"/>
</dbReference>
<protein>
    <submittedName>
        <fullName evidence="1">Uncharacterized protein</fullName>
    </submittedName>
</protein>
<evidence type="ECO:0000313" key="2">
    <source>
        <dbReference type="Proteomes" id="UP000070544"/>
    </source>
</evidence>
<evidence type="ECO:0000313" key="1">
    <source>
        <dbReference type="EMBL" id="KXS15426.1"/>
    </source>
</evidence>
<reference evidence="1 2" key="1">
    <citation type="journal article" date="2015" name="Genome Biol. Evol.">
        <title>Phylogenomic analyses indicate that early fungi evolved digesting cell walls of algal ancestors of land plants.</title>
        <authorList>
            <person name="Chang Y."/>
            <person name="Wang S."/>
            <person name="Sekimoto S."/>
            <person name="Aerts A.L."/>
            <person name="Choi C."/>
            <person name="Clum A."/>
            <person name="LaButti K.M."/>
            <person name="Lindquist E.A."/>
            <person name="Yee Ngan C."/>
            <person name="Ohm R.A."/>
            <person name="Salamov A.A."/>
            <person name="Grigoriev I.V."/>
            <person name="Spatafora J.W."/>
            <person name="Berbee M.L."/>
        </authorList>
    </citation>
    <scope>NUCLEOTIDE SEQUENCE [LARGE SCALE GENOMIC DNA]</scope>
    <source>
        <strain evidence="1 2">JEL478</strain>
    </source>
</reference>
<keyword evidence="2" id="KW-1185">Reference proteome</keyword>
<name>A0A139AF34_GONPJ</name>
<dbReference type="EMBL" id="KQ965762">
    <property type="protein sequence ID" value="KXS15426.1"/>
    <property type="molecule type" value="Genomic_DNA"/>
</dbReference>
<proteinExistence type="predicted"/>
<accession>A0A139AF34</accession>
<organism evidence="1 2">
    <name type="scientific">Gonapodya prolifera (strain JEL478)</name>
    <name type="common">Monoblepharis prolifera</name>
    <dbReference type="NCBI Taxonomy" id="1344416"/>
    <lineage>
        <taxon>Eukaryota</taxon>
        <taxon>Fungi</taxon>
        <taxon>Fungi incertae sedis</taxon>
        <taxon>Chytridiomycota</taxon>
        <taxon>Chytridiomycota incertae sedis</taxon>
        <taxon>Monoblepharidomycetes</taxon>
        <taxon>Monoblepharidales</taxon>
        <taxon>Gonapodyaceae</taxon>
        <taxon>Gonapodya</taxon>
    </lineage>
</organism>
<dbReference type="AlphaFoldDB" id="A0A139AF34"/>
<dbReference type="OrthoDB" id="3638982at2759"/>
<sequence>MFTGGKQQNTFNLQNATSLCNIATTLPPCPANTVAVANGILQNILIQRNELTQLAAVNASLGNPTAFAAAKTQFINVINSGVAVRKANQALADPANLALVAGLATVEGAQAQELALATGLVGTVAADAKSIASLQAAFNGGIAKNSENVANALAVCTIF</sequence>